<dbReference type="InParanoid" id="A0A0C2WVY2"/>
<feature type="region of interest" description="Disordered" evidence="1">
    <location>
        <begin position="65"/>
        <end position="114"/>
    </location>
</feature>
<accession>A0A0C2WVY2</accession>
<organism evidence="3 4">
    <name type="scientific">Amanita muscaria (strain Koide BX008)</name>
    <dbReference type="NCBI Taxonomy" id="946122"/>
    <lineage>
        <taxon>Eukaryota</taxon>
        <taxon>Fungi</taxon>
        <taxon>Dikarya</taxon>
        <taxon>Basidiomycota</taxon>
        <taxon>Agaricomycotina</taxon>
        <taxon>Agaricomycetes</taxon>
        <taxon>Agaricomycetidae</taxon>
        <taxon>Agaricales</taxon>
        <taxon>Pluteineae</taxon>
        <taxon>Amanitaceae</taxon>
        <taxon>Amanita</taxon>
    </lineage>
</organism>
<dbReference type="Gene3D" id="1.10.357.40">
    <property type="entry name" value="YbiA-like"/>
    <property type="match status" value="1"/>
</dbReference>
<feature type="compositionally biased region" description="Polar residues" evidence="1">
    <location>
        <begin position="65"/>
        <end position="110"/>
    </location>
</feature>
<dbReference type="InterPro" id="IPR012816">
    <property type="entry name" value="NADAR"/>
</dbReference>
<dbReference type="AlphaFoldDB" id="A0A0C2WVY2"/>
<sequence>MVQPTAGLAGIGANGANSTQPKKSRLLRALSLRGNKQSVPLQSGTAAGPAVPVTRIVPVILSSQNTAGPSSARSAGTSSVLHNPANPTRPANTGNLTHSASPTNLSTQSSPEPPLLFKNRGPYRAFVPFSEHPVVYQGKVFPTAQHLFEAKRFPENQQDCWELIRTSKTVNEIYENASKLCQRGLERPDWSVIFLREMEEVSYLKLIQHEPVRSLLLRTGNVPLVYCANDPYWGNGEDENGANKLGEVLQRLRDRLRADGYA</sequence>
<dbReference type="EMBL" id="KN818290">
    <property type="protein sequence ID" value="KIL60956.1"/>
    <property type="molecule type" value="Genomic_DNA"/>
</dbReference>
<reference evidence="3 4" key="1">
    <citation type="submission" date="2014-04" db="EMBL/GenBank/DDBJ databases">
        <title>Evolutionary Origins and Diversification of the Mycorrhizal Mutualists.</title>
        <authorList>
            <consortium name="DOE Joint Genome Institute"/>
            <consortium name="Mycorrhizal Genomics Consortium"/>
            <person name="Kohler A."/>
            <person name="Kuo A."/>
            <person name="Nagy L.G."/>
            <person name="Floudas D."/>
            <person name="Copeland A."/>
            <person name="Barry K.W."/>
            <person name="Cichocki N."/>
            <person name="Veneault-Fourrey C."/>
            <person name="LaButti K."/>
            <person name="Lindquist E.A."/>
            <person name="Lipzen A."/>
            <person name="Lundell T."/>
            <person name="Morin E."/>
            <person name="Murat C."/>
            <person name="Riley R."/>
            <person name="Ohm R."/>
            <person name="Sun H."/>
            <person name="Tunlid A."/>
            <person name="Henrissat B."/>
            <person name="Grigoriev I.V."/>
            <person name="Hibbett D.S."/>
            <person name="Martin F."/>
        </authorList>
    </citation>
    <scope>NUCLEOTIDE SEQUENCE [LARGE SCALE GENOMIC DNA]</scope>
    <source>
        <strain evidence="3 4">Koide BX008</strain>
    </source>
</reference>
<feature type="region of interest" description="Disordered" evidence="1">
    <location>
        <begin position="1"/>
        <end position="22"/>
    </location>
</feature>
<evidence type="ECO:0000313" key="3">
    <source>
        <dbReference type="EMBL" id="KIL60956.1"/>
    </source>
</evidence>
<dbReference type="HOGENOM" id="CLU_1061614_0_0_1"/>
<keyword evidence="4" id="KW-1185">Reference proteome</keyword>
<name>A0A0C2WVY2_AMAMK</name>
<dbReference type="OrthoDB" id="206452at2759"/>
<dbReference type="SUPFAM" id="SSF143990">
    <property type="entry name" value="YbiA-like"/>
    <property type="match status" value="1"/>
</dbReference>
<gene>
    <name evidence="3" type="ORF">M378DRAFT_83160</name>
</gene>
<dbReference type="Proteomes" id="UP000054549">
    <property type="component" value="Unassembled WGS sequence"/>
</dbReference>
<evidence type="ECO:0000256" key="1">
    <source>
        <dbReference type="SAM" id="MobiDB-lite"/>
    </source>
</evidence>
<dbReference type="CDD" id="cd15457">
    <property type="entry name" value="NADAR"/>
    <property type="match status" value="1"/>
</dbReference>
<feature type="domain" description="NADAR" evidence="2">
    <location>
        <begin position="123"/>
        <end position="257"/>
    </location>
</feature>
<evidence type="ECO:0000313" key="4">
    <source>
        <dbReference type="Proteomes" id="UP000054549"/>
    </source>
</evidence>
<dbReference type="Pfam" id="PF08719">
    <property type="entry name" value="NADAR"/>
    <property type="match status" value="1"/>
</dbReference>
<evidence type="ECO:0000259" key="2">
    <source>
        <dbReference type="Pfam" id="PF08719"/>
    </source>
</evidence>
<dbReference type="InterPro" id="IPR037238">
    <property type="entry name" value="YbiA-like_sf"/>
</dbReference>
<dbReference type="STRING" id="946122.A0A0C2WVY2"/>
<protein>
    <recommendedName>
        <fullName evidence="2">NADAR domain-containing protein</fullName>
    </recommendedName>
</protein>
<proteinExistence type="predicted"/>